<dbReference type="EMBL" id="CP036433">
    <property type="protein sequence ID" value="QDU93470.1"/>
    <property type="molecule type" value="Genomic_DNA"/>
</dbReference>
<dbReference type="InterPro" id="IPR050924">
    <property type="entry name" value="Peroxiredoxin_BCP/PrxQ"/>
</dbReference>
<accession>A0A518DNQ7</accession>
<organism evidence="13 14">
    <name type="scientific">Lignipirellula cremea</name>
    <dbReference type="NCBI Taxonomy" id="2528010"/>
    <lineage>
        <taxon>Bacteria</taxon>
        <taxon>Pseudomonadati</taxon>
        <taxon>Planctomycetota</taxon>
        <taxon>Planctomycetia</taxon>
        <taxon>Pirellulales</taxon>
        <taxon>Pirellulaceae</taxon>
        <taxon>Lignipirellula</taxon>
    </lineage>
</organism>
<dbReference type="Proteomes" id="UP000317648">
    <property type="component" value="Chromosome"/>
</dbReference>
<evidence type="ECO:0000259" key="12">
    <source>
        <dbReference type="PROSITE" id="PS51352"/>
    </source>
</evidence>
<dbReference type="RefSeq" id="WP_197443037.1">
    <property type="nucleotide sequence ID" value="NZ_CP036433.1"/>
</dbReference>
<proteinExistence type="inferred from homology"/>
<protein>
    <recommendedName>
        <fullName evidence="2">thioredoxin-dependent peroxiredoxin</fullName>
        <ecNumber evidence="2">1.11.1.24</ecNumber>
    </recommendedName>
    <alternativeName>
        <fullName evidence="8">Thioredoxin peroxidase</fullName>
    </alternativeName>
    <alternativeName>
        <fullName evidence="10">Thioredoxin-dependent peroxiredoxin Bcp</fullName>
    </alternativeName>
</protein>
<dbReference type="PANTHER" id="PTHR42801:SF4">
    <property type="entry name" value="AHPC_TSA FAMILY PROTEIN"/>
    <property type="match status" value="1"/>
</dbReference>
<keyword evidence="4" id="KW-0049">Antioxidant</keyword>
<dbReference type="PROSITE" id="PS51352">
    <property type="entry name" value="THIOREDOXIN_2"/>
    <property type="match status" value="1"/>
</dbReference>
<dbReference type="GO" id="GO:0045454">
    <property type="term" value="P:cell redox homeostasis"/>
    <property type="evidence" value="ECO:0007669"/>
    <property type="project" value="TreeGrafter"/>
</dbReference>
<evidence type="ECO:0000256" key="5">
    <source>
        <dbReference type="ARBA" id="ARBA00023002"/>
    </source>
</evidence>
<sequence>MTQQWQEWTRWTTRILGGGALLAAATVCSMALEPSALKSTATPPLAGEAAPDFELAAHAGSQEGQVKLSESLKKGPVVLLVLRGYPGYQCPLCTRQVGSFLAKADRFRQLGATVLFVYPGPSGQLDQRAGEFLKGIELPAPFTLLLDPDYQFTNAYGLRWNAPRETAYPATFVIAADGKVSYALVSKTHGGRSDVDAVLKALATR</sequence>
<dbReference type="AlphaFoldDB" id="A0A518DNQ7"/>
<evidence type="ECO:0000256" key="11">
    <source>
        <dbReference type="ARBA" id="ARBA00049091"/>
    </source>
</evidence>
<evidence type="ECO:0000256" key="6">
    <source>
        <dbReference type="ARBA" id="ARBA00023157"/>
    </source>
</evidence>
<evidence type="ECO:0000313" key="14">
    <source>
        <dbReference type="Proteomes" id="UP000317648"/>
    </source>
</evidence>
<evidence type="ECO:0000256" key="2">
    <source>
        <dbReference type="ARBA" id="ARBA00013017"/>
    </source>
</evidence>
<comment type="similarity">
    <text evidence="9">Belongs to the peroxiredoxin family. BCP/PrxQ subfamily.</text>
</comment>
<evidence type="ECO:0000256" key="9">
    <source>
        <dbReference type="ARBA" id="ARBA00038489"/>
    </source>
</evidence>
<dbReference type="InterPro" id="IPR013766">
    <property type="entry name" value="Thioredoxin_domain"/>
</dbReference>
<name>A0A518DNQ7_9BACT</name>
<dbReference type="PANTHER" id="PTHR42801">
    <property type="entry name" value="THIOREDOXIN-DEPENDENT PEROXIDE REDUCTASE"/>
    <property type="match status" value="1"/>
</dbReference>
<evidence type="ECO:0000256" key="7">
    <source>
        <dbReference type="ARBA" id="ARBA00023284"/>
    </source>
</evidence>
<feature type="domain" description="Thioredoxin" evidence="12">
    <location>
        <begin position="44"/>
        <end position="205"/>
    </location>
</feature>
<dbReference type="SUPFAM" id="SSF52833">
    <property type="entry name" value="Thioredoxin-like"/>
    <property type="match status" value="1"/>
</dbReference>
<evidence type="ECO:0000256" key="4">
    <source>
        <dbReference type="ARBA" id="ARBA00022862"/>
    </source>
</evidence>
<evidence type="ECO:0000256" key="1">
    <source>
        <dbReference type="ARBA" id="ARBA00003330"/>
    </source>
</evidence>
<evidence type="ECO:0000256" key="8">
    <source>
        <dbReference type="ARBA" id="ARBA00032824"/>
    </source>
</evidence>
<dbReference type="GO" id="GO:0005737">
    <property type="term" value="C:cytoplasm"/>
    <property type="evidence" value="ECO:0007669"/>
    <property type="project" value="TreeGrafter"/>
</dbReference>
<dbReference type="EC" id="1.11.1.24" evidence="2"/>
<dbReference type="KEGG" id="lcre:Pla8534_12500"/>
<dbReference type="InterPro" id="IPR036249">
    <property type="entry name" value="Thioredoxin-like_sf"/>
</dbReference>
<dbReference type="GO" id="GO:0034599">
    <property type="term" value="P:cellular response to oxidative stress"/>
    <property type="evidence" value="ECO:0007669"/>
    <property type="project" value="TreeGrafter"/>
</dbReference>
<evidence type="ECO:0000256" key="3">
    <source>
        <dbReference type="ARBA" id="ARBA00022559"/>
    </source>
</evidence>
<evidence type="ECO:0000313" key="13">
    <source>
        <dbReference type="EMBL" id="QDU93470.1"/>
    </source>
</evidence>
<keyword evidence="14" id="KW-1185">Reference proteome</keyword>
<reference evidence="13 14" key="1">
    <citation type="submission" date="2019-02" db="EMBL/GenBank/DDBJ databases">
        <title>Deep-cultivation of Planctomycetes and their phenomic and genomic characterization uncovers novel biology.</title>
        <authorList>
            <person name="Wiegand S."/>
            <person name="Jogler M."/>
            <person name="Boedeker C."/>
            <person name="Pinto D."/>
            <person name="Vollmers J."/>
            <person name="Rivas-Marin E."/>
            <person name="Kohn T."/>
            <person name="Peeters S.H."/>
            <person name="Heuer A."/>
            <person name="Rast P."/>
            <person name="Oberbeckmann S."/>
            <person name="Bunk B."/>
            <person name="Jeske O."/>
            <person name="Meyerdierks A."/>
            <person name="Storesund J.E."/>
            <person name="Kallscheuer N."/>
            <person name="Luecker S."/>
            <person name="Lage O.M."/>
            <person name="Pohl T."/>
            <person name="Merkel B.J."/>
            <person name="Hornburger P."/>
            <person name="Mueller R.-W."/>
            <person name="Bruemmer F."/>
            <person name="Labrenz M."/>
            <person name="Spormann A.M."/>
            <person name="Op den Camp H."/>
            <person name="Overmann J."/>
            <person name="Amann R."/>
            <person name="Jetten M.S.M."/>
            <person name="Mascher T."/>
            <person name="Medema M.H."/>
            <person name="Devos D.P."/>
            <person name="Kaster A.-K."/>
            <person name="Ovreas L."/>
            <person name="Rohde M."/>
            <person name="Galperin M.Y."/>
            <person name="Jogler C."/>
        </authorList>
    </citation>
    <scope>NUCLEOTIDE SEQUENCE [LARGE SCALE GENOMIC DNA]</scope>
    <source>
        <strain evidence="13 14">Pla85_3_4</strain>
    </source>
</reference>
<keyword evidence="6" id="KW-1015">Disulfide bond</keyword>
<dbReference type="Gene3D" id="3.40.30.10">
    <property type="entry name" value="Glutaredoxin"/>
    <property type="match status" value="1"/>
</dbReference>
<gene>
    <name evidence="13" type="ORF">Pla8534_12500</name>
</gene>
<keyword evidence="3" id="KW-0575">Peroxidase</keyword>
<comment type="function">
    <text evidence="1">Thiol-specific peroxidase that catalyzes the reduction of hydrogen peroxide and organic hydroperoxides to water and alcohols, respectively. Plays a role in cell protection against oxidative stress by detoxifying peroxides and as sensor of hydrogen peroxide-mediated signaling events.</text>
</comment>
<comment type="catalytic activity">
    <reaction evidence="11">
        <text>a hydroperoxide + [thioredoxin]-dithiol = an alcohol + [thioredoxin]-disulfide + H2O</text>
        <dbReference type="Rhea" id="RHEA:62620"/>
        <dbReference type="Rhea" id="RHEA-COMP:10698"/>
        <dbReference type="Rhea" id="RHEA-COMP:10700"/>
        <dbReference type="ChEBI" id="CHEBI:15377"/>
        <dbReference type="ChEBI" id="CHEBI:29950"/>
        <dbReference type="ChEBI" id="CHEBI:30879"/>
        <dbReference type="ChEBI" id="CHEBI:35924"/>
        <dbReference type="ChEBI" id="CHEBI:50058"/>
        <dbReference type="EC" id="1.11.1.24"/>
    </reaction>
</comment>
<dbReference type="InterPro" id="IPR000866">
    <property type="entry name" value="AhpC/TSA"/>
</dbReference>
<dbReference type="GO" id="GO:0008379">
    <property type="term" value="F:thioredoxin peroxidase activity"/>
    <property type="evidence" value="ECO:0007669"/>
    <property type="project" value="TreeGrafter"/>
</dbReference>
<keyword evidence="5" id="KW-0560">Oxidoreductase</keyword>
<dbReference type="Pfam" id="PF00578">
    <property type="entry name" value="AhpC-TSA"/>
    <property type="match status" value="1"/>
</dbReference>
<evidence type="ECO:0000256" key="10">
    <source>
        <dbReference type="ARBA" id="ARBA00042639"/>
    </source>
</evidence>
<keyword evidence="7" id="KW-0676">Redox-active center</keyword>